<organism evidence="1 2">
    <name type="scientific">Phocaeicola salanitronis (strain DSM 18170 / JCM 13657 / CCUG 60908 / BL78)</name>
    <name type="common">Bacteroides salanitronis</name>
    <dbReference type="NCBI Taxonomy" id="667015"/>
    <lineage>
        <taxon>Bacteria</taxon>
        <taxon>Pseudomonadati</taxon>
        <taxon>Bacteroidota</taxon>
        <taxon>Bacteroidia</taxon>
        <taxon>Bacteroidales</taxon>
        <taxon>Bacteroidaceae</taxon>
        <taxon>Phocaeicola</taxon>
    </lineage>
</organism>
<evidence type="ECO:0008006" key="3">
    <source>
        <dbReference type="Google" id="ProtNLM"/>
    </source>
</evidence>
<evidence type="ECO:0000313" key="2">
    <source>
        <dbReference type="Proteomes" id="UP000007486"/>
    </source>
</evidence>
<dbReference type="AlphaFoldDB" id="F0R5R2"/>
<gene>
    <name evidence="1" type="ordered locus">Bacsa_2253</name>
</gene>
<dbReference type="PROSITE" id="PS51257">
    <property type="entry name" value="PROKAR_LIPOPROTEIN"/>
    <property type="match status" value="1"/>
</dbReference>
<accession>F0R5R2</accession>
<dbReference type="Proteomes" id="UP000007486">
    <property type="component" value="Chromosome"/>
</dbReference>
<name>F0R5R2_PHOSB</name>
<protein>
    <recommendedName>
        <fullName evidence="3">Lipoprotein</fullName>
    </recommendedName>
</protein>
<proteinExistence type="predicted"/>
<dbReference type="EMBL" id="CP002530">
    <property type="protein sequence ID" value="ADY36802.1"/>
    <property type="molecule type" value="Genomic_DNA"/>
</dbReference>
<reference evidence="1 2" key="1">
    <citation type="journal article" date="2011" name="Stand. Genomic Sci.">
        <title>Complete genome sequence of Bacteroides salanitronis type strain (BL78).</title>
        <authorList>
            <person name="Gronow S."/>
            <person name="Held B."/>
            <person name="Lucas S."/>
            <person name="Lapidus A."/>
            <person name="Del Rio T.G."/>
            <person name="Nolan M."/>
            <person name="Tice H."/>
            <person name="Deshpande S."/>
            <person name="Cheng J.F."/>
            <person name="Pitluck S."/>
            <person name="Liolios K."/>
            <person name="Pagani I."/>
            <person name="Ivanova N."/>
            <person name="Mavromatis K."/>
            <person name="Pati A."/>
            <person name="Tapia R."/>
            <person name="Han C."/>
            <person name="Goodwin L."/>
            <person name="Chen A."/>
            <person name="Palaniappan K."/>
            <person name="Land M."/>
            <person name="Hauser L."/>
            <person name="Chang Y.J."/>
            <person name="Jeffries C.D."/>
            <person name="Brambilla E.M."/>
            <person name="Rohde M."/>
            <person name="Goker M."/>
            <person name="Detter J.C."/>
            <person name="Woyke T."/>
            <person name="Bristow J."/>
            <person name="Markowitz V."/>
            <person name="Hugenholtz P."/>
            <person name="Kyrpides N.C."/>
            <person name="Klenk H.P."/>
            <person name="Eisen J.A."/>
        </authorList>
    </citation>
    <scope>NUCLEOTIDE SEQUENCE [LARGE SCALE GENOMIC DNA]</scope>
    <source>
        <strain evidence="1 2">DSM 18170</strain>
    </source>
</reference>
<evidence type="ECO:0000313" key="1">
    <source>
        <dbReference type="EMBL" id="ADY36802.1"/>
    </source>
</evidence>
<dbReference type="eggNOG" id="ENOG5032QGB">
    <property type="taxonomic scope" value="Bacteria"/>
</dbReference>
<dbReference type="STRING" id="667015.Bacsa_2253"/>
<dbReference type="HOGENOM" id="CLU_1346687_0_0_10"/>
<dbReference type="KEGG" id="bsa:Bacsa_2253"/>
<sequence length="203" mass="24135">MKSLILLIILLFLTSCQENKSPTEEHKRNYKEILSLYPNSLVAHFPQDLDLPQGLHWGFSDLLFPRGRYLSYIHLAIVCDDQLYVDSLEKRLSIDSKEILNFKDTCLFIPYDYRTFEIIKEDSVKNRRLNGKYPVPNFRRWHYQFVPEFYEGTIYLLDARKGYFLPDSCLSRYGVGLSKDWNHGYTRGVTIMKKGIVYWLEVW</sequence>
<keyword evidence="2" id="KW-1185">Reference proteome</keyword>